<dbReference type="GO" id="GO:0043226">
    <property type="term" value="C:organelle"/>
    <property type="evidence" value="ECO:0007669"/>
    <property type="project" value="UniProtKB-ARBA"/>
</dbReference>
<evidence type="ECO:0000313" key="11">
    <source>
        <dbReference type="Proteomes" id="UP000444721"/>
    </source>
</evidence>
<organism evidence="10 11">
    <name type="scientific">Naegleria fowleri</name>
    <name type="common">Brain eating amoeba</name>
    <dbReference type="NCBI Taxonomy" id="5763"/>
    <lineage>
        <taxon>Eukaryota</taxon>
        <taxon>Discoba</taxon>
        <taxon>Heterolobosea</taxon>
        <taxon>Tetramitia</taxon>
        <taxon>Eutetramitia</taxon>
        <taxon>Vahlkampfiidae</taxon>
        <taxon>Naegleria</taxon>
    </lineage>
</organism>
<keyword evidence="6" id="KW-0175">Coiled coil</keyword>
<evidence type="ECO:0000256" key="1">
    <source>
        <dbReference type="ARBA" id="ARBA00010255"/>
    </source>
</evidence>
<name>A0A6A5BUK4_NAEFO</name>
<dbReference type="Pfam" id="PF00435">
    <property type="entry name" value="Spectrin"/>
    <property type="match status" value="1"/>
</dbReference>
<keyword evidence="3" id="KW-0677">Repeat</keyword>
<dbReference type="VEuPathDB" id="AmoebaDB:NF0039630"/>
<comment type="caution">
    <text evidence="10">The sequence shown here is derived from an EMBL/GenBank/DDBJ whole genome shotgun (WGS) entry which is preliminary data.</text>
</comment>
<evidence type="ECO:0000256" key="7">
    <source>
        <dbReference type="SAM" id="MobiDB-lite"/>
    </source>
</evidence>
<feature type="coiled-coil region" evidence="6">
    <location>
        <begin position="472"/>
        <end position="499"/>
    </location>
</feature>
<dbReference type="VEuPathDB" id="AmoebaDB:NfTy_060110"/>
<dbReference type="CDD" id="cd00051">
    <property type="entry name" value="EFh"/>
    <property type="match status" value="1"/>
</dbReference>
<dbReference type="SMART" id="SM00033">
    <property type="entry name" value="CH"/>
    <property type="match status" value="2"/>
</dbReference>
<dbReference type="Pfam" id="PF08726">
    <property type="entry name" value="EFhand_Ca_insen"/>
    <property type="match status" value="1"/>
</dbReference>
<dbReference type="SUPFAM" id="SSF47576">
    <property type="entry name" value="Calponin-homology domain, CH-domain"/>
    <property type="match status" value="1"/>
</dbReference>
<dbReference type="PANTHER" id="PTHR11915">
    <property type="entry name" value="SPECTRIN/FILAMIN RELATED CYTOSKELETAL PROTEIN"/>
    <property type="match status" value="1"/>
</dbReference>
<dbReference type="SMART" id="SM00150">
    <property type="entry name" value="SPEC"/>
    <property type="match status" value="1"/>
</dbReference>
<feature type="domain" description="Calponin-homology (CH)" evidence="8">
    <location>
        <begin position="126"/>
        <end position="231"/>
    </location>
</feature>
<protein>
    <recommendedName>
        <fullName evidence="12">Alpha-actinin</fullName>
    </recommendedName>
</protein>
<keyword evidence="5" id="KW-0009">Actin-binding</keyword>
<dbReference type="SMART" id="SM01184">
    <property type="entry name" value="efhand_Ca_insen"/>
    <property type="match status" value="1"/>
</dbReference>
<evidence type="ECO:0000256" key="4">
    <source>
        <dbReference type="ARBA" id="ARBA00022837"/>
    </source>
</evidence>
<dbReference type="AlphaFoldDB" id="A0A6A5BUK4"/>
<evidence type="ECO:0000259" key="8">
    <source>
        <dbReference type="PROSITE" id="PS50021"/>
    </source>
</evidence>
<dbReference type="Gene3D" id="1.10.238.10">
    <property type="entry name" value="EF-hand"/>
    <property type="match status" value="2"/>
</dbReference>
<comment type="similarity">
    <text evidence="1">Belongs to the alpha-actinin family.</text>
</comment>
<sequence>MSQAAEWERIQMRAFTKWVNSHLRKRNMQVEDMIEEFETGVPLIHLYEIISDESLGQFYANPRMKFHKIANLNLVVDKVNSFIDSVGIRLQFSAEQITNKEKTQILGMIWCLIHKFEIQDISEDELSAREGLLLWCKKKTKGYANVNVKDFKGSWQDGLAFCALIHKHRPDLLDFDSLDPKNAKENLQLAFDVAEKQLDIPQLLDADDMIKFTPDDKAVMTYVAYYWKKFASSNRAEKAGRKLAKVAKREQELNDMKNDYERRAKNLVDWIDGNADRLSEPSFEHFGNSLKKAEDRKEEFSQYKDQEKPGQSTEKNDLELLLSNIRTKQKNEGLPIYEPPVELSTSTINDKWDNLNKRQDVYDKALREHITLMKKLEILLSRFRVRAKKISEWQDGKNKGYFREDLNKLDTISALQAKINIHETFEDELTQVNKSLDETNNIGQKIVEGRHEAAPEVNSTIDKLKKGQDDIADKGDEKKKDLNDRLKKLEELLGKCLDVAKKSEGLAMFLDDISLALVEPITASSVKDVDVFVDILADVENRYGEQQPLLKAVNEMVKEIQNAGGDPNLYSPINNKELDDKFKETGKLIADRKKNLEEEKRRLSGNEELLQQFASLCDQYTEFAVNQKDALNTTRQSTDNLEEQLQKVKEQAATITQQSEERFQQLLETLKVLEQREILELSTVTESEIKAVHDNLEKFVEKSINDIESTLLADKNEGLTEEQLKDFRETFKYFDKDKDGKLSKADFKACVCSLGEDIDDKEVDKVFASVDSDRDGFIEFNEFLGYMRRLAEEGSGYEDVVESFKQLAGEKDYVTEAQLRAVMEPSEADFLLQQMPKKGDGYDYIAYAKALFGRE</sequence>
<dbReference type="SMART" id="SM00054">
    <property type="entry name" value="EFh"/>
    <property type="match status" value="2"/>
</dbReference>
<dbReference type="FunFam" id="1.10.238.10:FF:000178">
    <property type="entry name" value="Calmodulin-2 A"/>
    <property type="match status" value="1"/>
</dbReference>
<evidence type="ECO:0000256" key="5">
    <source>
        <dbReference type="ARBA" id="ARBA00023203"/>
    </source>
</evidence>
<feature type="domain" description="EF-hand" evidence="9">
    <location>
        <begin position="722"/>
        <end position="757"/>
    </location>
</feature>
<dbReference type="VEuPathDB" id="AmoebaDB:FDP41_003266"/>
<dbReference type="Pfam" id="PF13499">
    <property type="entry name" value="EF-hand_7"/>
    <property type="match status" value="1"/>
</dbReference>
<dbReference type="PROSITE" id="PS50222">
    <property type="entry name" value="EF_HAND_2"/>
    <property type="match status" value="2"/>
</dbReference>
<dbReference type="SUPFAM" id="SSF46966">
    <property type="entry name" value="Spectrin repeat"/>
    <property type="match status" value="2"/>
</dbReference>
<dbReference type="PROSITE" id="PS50021">
    <property type="entry name" value="CH"/>
    <property type="match status" value="2"/>
</dbReference>
<dbReference type="EMBL" id="VFQX01000033">
    <property type="protein sequence ID" value="KAF0977944.1"/>
    <property type="molecule type" value="Genomic_DNA"/>
</dbReference>
<evidence type="ECO:0000256" key="2">
    <source>
        <dbReference type="ARBA" id="ARBA00022723"/>
    </source>
</evidence>
<dbReference type="GO" id="GO:0003779">
    <property type="term" value="F:actin binding"/>
    <property type="evidence" value="ECO:0007669"/>
    <property type="project" value="UniProtKB-KW"/>
</dbReference>
<dbReference type="InterPro" id="IPR001589">
    <property type="entry name" value="Actinin_actin-bd_CS"/>
</dbReference>
<dbReference type="OrthoDB" id="18853at2759"/>
<keyword evidence="2" id="KW-0479">Metal-binding</keyword>
<feature type="domain" description="EF-hand" evidence="9">
    <location>
        <begin position="758"/>
        <end position="793"/>
    </location>
</feature>
<dbReference type="InterPro" id="IPR002048">
    <property type="entry name" value="EF_hand_dom"/>
</dbReference>
<dbReference type="OMA" id="IMILVDP"/>
<evidence type="ECO:0000256" key="6">
    <source>
        <dbReference type="SAM" id="Coils"/>
    </source>
</evidence>
<dbReference type="PROSITE" id="PS00019">
    <property type="entry name" value="ACTININ_1"/>
    <property type="match status" value="1"/>
</dbReference>
<evidence type="ECO:0008006" key="12">
    <source>
        <dbReference type="Google" id="ProtNLM"/>
    </source>
</evidence>
<dbReference type="SUPFAM" id="SSF47473">
    <property type="entry name" value="EF-hand"/>
    <property type="match status" value="1"/>
</dbReference>
<dbReference type="CDD" id="cd21216">
    <property type="entry name" value="CH_ACTN_rpt2"/>
    <property type="match status" value="1"/>
</dbReference>
<feature type="coiled-coil region" evidence="6">
    <location>
        <begin position="631"/>
        <end position="676"/>
    </location>
</feature>
<dbReference type="Proteomes" id="UP000444721">
    <property type="component" value="Unassembled WGS sequence"/>
</dbReference>
<dbReference type="RefSeq" id="XP_044562657.1">
    <property type="nucleotide sequence ID" value="XM_044706551.1"/>
</dbReference>
<dbReference type="GeneID" id="68110484"/>
<dbReference type="InterPro" id="IPR001715">
    <property type="entry name" value="CH_dom"/>
</dbReference>
<feature type="region of interest" description="Disordered" evidence="7">
    <location>
        <begin position="297"/>
        <end position="317"/>
    </location>
</feature>
<gene>
    <name evidence="10" type="ORF">FDP41_003266</name>
</gene>
<dbReference type="Pfam" id="PF00307">
    <property type="entry name" value="CH"/>
    <property type="match status" value="2"/>
</dbReference>
<accession>A0A6A5BUK4</accession>
<dbReference type="Gene3D" id="1.20.58.60">
    <property type="match status" value="2"/>
</dbReference>
<feature type="domain" description="Calponin-homology (CH)" evidence="8">
    <location>
        <begin position="9"/>
        <end position="117"/>
    </location>
</feature>
<dbReference type="InterPro" id="IPR018247">
    <property type="entry name" value="EF_Hand_1_Ca_BS"/>
</dbReference>
<dbReference type="InterPro" id="IPR002017">
    <property type="entry name" value="Spectrin_repeat"/>
</dbReference>
<dbReference type="PROSITE" id="PS00018">
    <property type="entry name" value="EF_HAND_1"/>
    <property type="match status" value="2"/>
</dbReference>
<dbReference type="GO" id="GO:0005509">
    <property type="term" value="F:calcium ion binding"/>
    <property type="evidence" value="ECO:0007669"/>
    <property type="project" value="InterPro"/>
</dbReference>
<proteinExistence type="inferred from homology"/>
<evidence type="ECO:0000313" key="10">
    <source>
        <dbReference type="EMBL" id="KAF0977944.1"/>
    </source>
</evidence>
<reference evidence="10 11" key="1">
    <citation type="journal article" date="2019" name="Sci. Rep.">
        <title>Nanopore sequencing improves the draft genome of the human pathogenic amoeba Naegleria fowleri.</title>
        <authorList>
            <person name="Liechti N."/>
            <person name="Schurch N."/>
            <person name="Bruggmann R."/>
            <person name="Wittwer M."/>
        </authorList>
    </citation>
    <scope>NUCLEOTIDE SEQUENCE [LARGE SCALE GENOMIC DNA]</scope>
    <source>
        <strain evidence="10 11">ATCC 30894</strain>
    </source>
</reference>
<dbReference type="InterPro" id="IPR018159">
    <property type="entry name" value="Spectrin/alpha-actinin"/>
</dbReference>
<dbReference type="InterPro" id="IPR011992">
    <property type="entry name" value="EF-hand-dom_pair"/>
</dbReference>
<dbReference type="InterPro" id="IPR014837">
    <property type="entry name" value="EF-hand_Ca_insen"/>
</dbReference>
<evidence type="ECO:0000256" key="3">
    <source>
        <dbReference type="ARBA" id="ARBA00022737"/>
    </source>
</evidence>
<dbReference type="FunFam" id="1.10.418.10:FF:000001">
    <property type="entry name" value="Actinin alpha 1"/>
    <property type="match status" value="1"/>
</dbReference>
<dbReference type="Gene3D" id="1.10.418.10">
    <property type="entry name" value="Calponin-like domain"/>
    <property type="match status" value="2"/>
</dbReference>
<evidence type="ECO:0000259" key="9">
    <source>
        <dbReference type="PROSITE" id="PS50222"/>
    </source>
</evidence>
<keyword evidence="11" id="KW-1185">Reference proteome</keyword>
<keyword evidence="4" id="KW-0106">Calcium</keyword>
<dbReference type="InterPro" id="IPR036872">
    <property type="entry name" value="CH_dom_sf"/>
</dbReference>